<dbReference type="SUPFAM" id="SSF52058">
    <property type="entry name" value="L domain-like"/>
    <property type="match status" value="1"/>
</dbReference>
<dbReference type="Proteomes" id="UP000006352">
    <property type="component" value="Unassembled WGS sequence"/>
</dbReference>
<evidence type="ECO:0000313" key="4">
    <source>
        <dbReference type="EMBL" id="CCM00125.1"/>
    </source>
</evidence>
<dbReference type="PANTHER" id="PTHR15454:SF56">
    <property type="entry name" value="PROTEIN PHOSPHATASE 1 REGULATORY SUBUNIT 7-RELATED"/>
    <property type="match status" value="1"/>
</dbReference>
<evidence type="ECO:0000256" key="2">
    <source>
        <dbReference type="ARBA" id="ARBA00022737"/>
    </source>
</evidence>
<feature type="region of interest" description="Disordered" evidence="3">
    <location>
        <begin position="586"/>
        <end position="628"/>
    </location>
</feature>
<dbReference type="PROSITE" id="PS51450">
    <property type="entry name" value="LRR"/>
    <property type="match status" value="3"/>
</dbReference>
<dbReference type="STRING" id="599839.J4GMJ1"/>
<feature type="region of interest" description="Disordered" evidence="3">
    <location>
        <begin position="1"/>
        <end position="77"/>
    </location>
</feature>
<dbReference type="SMART" id="SM00369">
    <property type="entry name" value="LRR_TYP"/>
    <property type="match status" value="9"/>
</dbReference>
<proteinExistence type="predicted"/>
<dbReference type="Gene3D" id="3.80.10.10">
    <property type="entry name" value="Ribonuclease Inhibitor"/>
    <property type="match status" value="3"/>
</dbReference>
<sequence>MSRIPQPPSSRRSPSKSSVFPASKPTLTPAKPSSSPSPSPTLRKQTSTRSIKPSKSPVPPKSPVRRTAPIIDEPLPATKPLLSIREQIALKRAEAKKAQTIPRKGVDDSFGFAGLDDALPTVIDKKKQDEDEVDLGRWSVKESIERARTTGALNLASRALPCIPSALFEIHLGVKPEPLKSVPNEPPITTSSSDDVSATRRRGTQNNAPSWYEAQDLEVLKVWSNEIVEIQPEISMFGSLKNVDLHNNRLSTLPDSFADLTSLTNLDLSHNSFTSLPANLFALPNLTTLNLSHNELTALPFRAPFDIPGASPLARTTDRRGEWFSQSITRATAPLPRLTTLDISHNHIFASAIEHSHVSSLPSQLAKLDLSVNPLGNSVSLLQALACLERLRELRLEHAEIGNDSFPVDILSSLGDSSIPFRVLKLLDLGETHVTLPAIEASFRRPYVQQEIEFEVTTEEPRDGTLQIILGKRVVKEAWEVEAERRAKARVTKHGGAGAEEGLNIGARPASASRSDLRTMKEVVKETWEIEAEQGMLTEGAKRRARAAAAAQSSATSSGPPPPSAPGSPRKRAVIEKEPWEIEAEQGLLTEGARRRARAAALAAANPQTMHKAPSPTPSGKSPSPTPLNASSVLFNAKFYDSQTQTLTLPASMPPSKAAHARSFSLGPSTWNSNGASSTASDLALAVPVPTLPLGAIITHPLAQTLKVLSLTNRRKDPSFSIPDVHDGSLFLPNLEELSLEGCSIANSVPVAREDPTENGGDEFSSRVSESLLPLIAKLFPSLRTLDLSYNALTSAALTKEALTSLILASSPEETDPLYMRKGLRHLRLRGNHLTGLEGFEDIADLFKGNRDCASWKLEELDIRDNEIGKLPPKLGLLPLDVFLVDGNVFRVPQRRVWEREGTKGLLREQFWKLGWFF</sequence>
<evidence type="ECO:0000256" key="1">
    <source>
        <dbReference type="ARBA" id="ARBA00022614"/>
    </source>
</evidence>
<feature type="region of interest" description="Disordered" evidence="3">
    <location>
        <begin position="535"/>
        <end position="572"/>
    </location>
</feature>
<dbReference type="InterPro" id="IPR003591">
    <property type="entry name" value="Leu-rich_rpt_typical-subtyp"/>
</dbReference>
<feature type="region of interest" description="Disordered" evidence="3">
    <location>
        <begin position="178"/>
        <end position="209"/>
    </location>
</feature>
<feature type="region of interest" description="Disordered" evidence="3">
    <location>
        <begin position="490"/>
        <end position="518"/>
    </location>
</feature>
<protein>
    <recommendedName>
        <fullName evidence="6">L domain-like protein</fullName>
    </recommendedName>
</protein>
<dbReference type="AlphaFoldDB" id="J4GMJ1"/>
<dbReference type="EMBL" id="HE796966">
    <property type="protein sequence ID" value="CCM00125.1"/>
    <property type="molecule type" value="Genomic_DNA"/>
</dbReference>
<feature type="compositionally biased region" description="Low complexity" evidence="3">
    <location>
        <begin position="9"/>
        <end position="42"/>
    </location>
</feature>
<organism evidence="4 5">
    <name type="scientific">Fibroporia radiculosa</name>
    <dbReference type="NCBI Taxonomy" id="599839"/>
    <lineage>
        <taxon>Eukaryota</taxon>
        <taxon>Fungi</taxon>
        <taxon>Dikarya</taxon>
        <taxon>Basidiomycota</taxon>
        <taxon>Agaricomycotina</taxon>
        <taxon>Agaricomycetes</taxon>
        <taxon>Polyporales</taxon>
        <taxon>Fibroporiaceae</taxon>
        <taxon>Fibroporia</taxon>
    </lineage>
</organism>
<dbReference type="SMART" id="SM00364">
    <property type="entry name" value="LRR_BAC"/>
    <property type="match status" value="4"/>
</dbReference>
<evidence type="ECO:0000256" key="3">
    <source>
        <dbReference type="SAM" id="MobiDB-lite"/>
    </source>
</evidence>
<dbReference type="PANTHER" id="PTHR15454">
    <property type="entry name" value="NISCHARIN RELATED"/>
    <property type="match status" value="1"/>
</dbReference>
<dbReference type="PRINTS" id="PR00019">
    <property type="entry name" value="LEURICHRPT"/>
</dbReference>
<evidence type="ECO:0008006" key="6">
    <source>
        <dbReference type="Google" id="ProtNLM"/>
    </source>
</evidence>
<dbReference type="RefSeq" id="XP_012179408.1">
    <property type="nucleotide sequence ID" value="XM_012324018.1"/>
</dbReference>
<dbReference type="InterPro" id="IPR032675">
    <property type="entry name" value="LRR_dom_sf"/>
</dbReference>
<dbReference type="InParanoid" id="J4GMJ1"/>
<keyword evidence="5" id="KW-1185">Reference proteome</keyword>
<dbReference type="OrthoDB" id="1517790at2759"/>
<dbReference type="GeneID" id="24095036"/>
<gene>
    <name evidence="4" type="ORF">FIBRA_02152</name>
</gene>
<dbReference type="Pfam" id="PF13855">
    <property type="entry name" value="LRR_8"/>
    <property type="match status" value="1"/>
</dbReference>
<dbReference type="HOGENOM" id="CLU_016742_0_0_1"/>
<dbReference type="InterPro" id="IPR001611">
    <property type="entry name" value="Leu-rich_rpt"/>
</dbReference>
<reference evidence="4 5" key="1">
    <citation type="journal article" date="2012" name="Appl. Environ. Microbiol.">
        <title>Short-read sequencing for genomic analysis of the brown rot fungus Fibroporia radiculosa.</title>
        <authorList>
            <person name="Tang J.D."/>
            <person name="Perkins A.D."/>
            <person name="Sonstegard T.S."/>
            <person name="Schroeder S.G."/>
            <person name="Burgess S.C."/>
            <person name="Diehl S.V."/>
        </authorList>
    </citation>
    <scope>NUCLEOTIDE SEQUENCE [LARGE SCALE GENOMIC DNA]</scope>
    <source>
        <strain evidence="4 5">TFFH 294</strain>
    </source>
</reference>
<feature type="compositionally biased region" description="Polar residues" evidence="3">
    <location>
        <begin position="187"/>
        <end position="196"/>
    </location>
</feature>
<keyword evidence="1" id="KW-0433">Leucine-rich repeat</keyword>
<keyword evidence="2" id="KW-0677">Repeat</keyword>
<feature type="compositionally biased region" description="Low complexity" evidence="3">
    <location>
        <begin position="547"/>
        <end position="558"/>
    </location>
</feature>
<dbReference type="GO" id="GO:0005737">
    <property type="term" value="C:cytoplasm"/>
    <property type="evidence" value="ECO:0007669"/>
    <property type="project" value="TreeGrafter"/>
</dbReference>
<name>J4GMJ1_9APHY</name>
<dbReference type="Pfam" id="PF13516">
    <property type="entry name" value="LRR_6"/>
    <property type="match status" value="2"/>
</dbReference>
<evidence type="ECO:0000313" key="5">
    <source>
        <dbReference type="Proteomes" id="UP000006352"/>
    </source>
</evidence>
<accession>J4GMJ1</accession>